<evidence type="ECO:0000256" key="6">
    <source>
        <dbReference type="SAM" id="Phobius"/>
    </source>
</evidence>
<feature type="transmembrane region" description="Helical" evidence="6">
    <location>
        <begin position="100"/>
        <end position="121"/>
    </location>
</feature>
<dbReference type="AlphaFoldDB" id="A0A318T3E9"/>
<accession>A0A318T3E9</accession>
<dbReference type="RefSeq" id="WP_110753918.1">
    <property type="nucleotide sequence ID" value="NZ_QJTF01000023.1"/>
</dbReference>
<proteinExistence type="predicted"/>
<feature type="transmembrane region" description="Helical" evidence="6">
    <location>
        <begin position="334"/>
        <end position="356"/>
    </location>
</feature>
<feature type="transmembrane region" description="Helical" evidence="6">
    <location>
        <begin position="362"/>
        <end position="380"/>
    </location>
</feature>
<protein>
    <submittedName>
        <fullName evidence="8">Putative MFS family arabinose efflux permease</fullName>
    </submittedName>
</protein>
<dbReference type="GO" id="GO:0005886">
    <property type="term" value="C:plasma membrane"/>
    <property type="evidence" value="ECO:0007669"/>
    <property type="project" value="UniProtKB-SubCell"/>
</dbReference>
<feature type="transmembrane region" description="Helical" evidence="6">
    <location>
        <begin position="294"/>
        <end position="313"/>
    </location>
</feature>
<evidence type="ECO:0000256" key="5">
    <source>
        <dbReference type="ARBA" id="ARBA00023136"/>
    </source>
</evidence>
<dbReference type="InterPro" id="IPR011701">
    <property type="entry name" value="MFS"/>
</dbReference>
<dbReference type="InterPro" id="IPR036259">
    <property type="entry name" value="MFS_trans_sf"/>
</dbReference>
<dbReference type="GO" id="GO:0022857">
    <property type="term" value="F:transmembrane transporter activity"/>
    <property type="evidence" value="ECO:0007669"/>
    <property type="project" value="InterPro"/>
</dbReference>
<name>A0A318T3E9_9HYPH</name>
<dbReference type="EMBL" id="QJTF01000023">
    <property type="protein sequence ID" value="PYE86537.1"/>
    <property type="molecule type" value="Genomic_DNA"/>
</dbReference>
<evidence type="ECO:0000256" key="2">
    <source>
        <dbReference type="ARBA" id="ARBA00022475"/>
    </source>
</evidence>
<feature type="transmembrane region" description="Helical" evidence="6">
    <location>
        <begin position="70"/>
        <end position="94"/>
    </location>
</feature>
<dbReference type="PANTHER" id="PTHR43124:SF10">
    <property type="entry name" value="PURINE EFFLUX PUMP PBUE"/>
    <property type="match status" value="1"/>
</dbReference>
<evidence type="ECO:0000256" key="3">
    <source>
        <dbReference type="ARBA" id="ARBA00022692"/>
    </source>
</evidence>
<keyword evidence="3 6" id="KW-0812">Transmembrane</keyword>
<feature type="transmembrane region" description="Helical" evidence="6">
    <location>
        <begin position="196"/>
        <end position="223"/>
    </location>
</feature>
<dbReference type="OrthoDB" id="9810111at2"/>
<dbReference type="CDD" id="cd17324">
    <property type="entry name" value="MFS_NepI_like"/>
    <property type="match status" value="1"/>
</dbReference>
<reference evidence="8 9" key="1">
    <citation type="submission" date="2018-06" db="EMBL/GenBank/DDBJ databases">
        <title>Genomic Encyclopedia of Type Strains, Phase III (KMG-III): the genomes of soil and plant-associated and newly described type strains.</title>
        <authorList>
            <person name="Whitman W."/>
        </authorList>
    </citation>
    <scope>NUCLEOTIDE SEQUENCE [LARGE SCALE GENOMIC DNA]</scope>
    <source>
        <strain evidence="8 9">ORS 1419</strain>
    </source>
</reference>
<evidence type="ECO:0000256" key="1">
    <source>
        <dbReference type="ARBA" id="ARBA00004651"/>
    </source>
</evidence>
<comment type="subcellular location">
    <subcellularLocation>
        <location evidence="1">Cell membrane</location>
        <topology evidence="1">Multi-pass membrane protein</topology>
    </subcellularLocation>
</comment>
<sequence>MDKRFIWLALGSFAIGTEGYVISSLLPDISADVGITVAHAGFLITAFALTYAISAPISTSLVASADRRHVITATLALFVLGNLVAAASSSLAMLVSARTLMALAAGPFMAMAQATAVALAGPKRRASAIAIIAGGTTVAVTLGAPLGALIGNVVGWRGTFLTVAVFGGIAALILWRELPRGLTGARQPLSERLAAAVQPGIFPALATTFLFTVGSFAVFTYIAPLAMQGAGLDATALPIMLLLFGIGAAIGNLSGGYFADRFGVTRTALVVLALDAIILATFSVIPLFVPRPLAGVILIAAMVPWGLIGWAFPPAQASHIVSVAPKLAPITLSLNNSVMFLGVAFGSLMGSMVLQYGWLAELGFVAAMFALLAIVSLLVFQQPAALRAAKLAKSSGRGSKTPRQQMTGVIGQ</sequence>
<dbReference type="SUPFAM" id="SSF103473">
    <property type="entry name" value="MFS general substrate transporter"/>
    <property type="match status" value="1"/>
</dbReference>
<comment type="caution">
    <text evidence="8">The sequence shown here is derived from an EMBL/GenBank/DDBJ whole genome shotgun (WGS) entry which is preliminary data.</text>
</comment>
<evidence type="ECO:0000256" key="4">
    <source>
        <dbReference type="ARBA" id="ARBA00022989"/>
    </source>
</evidence>
<dbReference type="Proteomes" id="UP000247454">
    <property type="component" value="Unassembled WGS sequence"/>
</dbReference>
<gene>
    <name evidence="8" type="ORF">C7477_12328</name>
</gene>
<feature type="transmembrane region" description="Helical" evidence="6">
    <location>
        <begin position="35"/>
        <end position="58"/>
    </location>
</feature>
<keyword evidence="5 6" id="KW-0472">Membrane</keyword>
<dbReference type="PROSITE" id="PS50850">
    <property type="entry name" value="MFS"/>
    <property type="match status" value="1"/>
</dbReference>
<dbReference type="InterPro" id="IPR050189">
    <property type="entry name" value="MFS_Efflux_Transporters"/>
</dbReference>
<keyword evidence="9" id="KW-1185">Reference proteome</keyword>
<dbReference type="InterPro" id="IPR020846">
    <property type="entry name" value="MFS_dom"/>
</dbReference>
<evidence type="ECO:0000259" key="7">
    <source>
        <dbReference type="PROSITE" id="PS50850"/>
    </source>
</evidence>
<organism evidence="8 9">
    <name type="scientific">Phyllobacterium leguminum</name>
    <dbReference type="NCBI Taxonomy" id="314237"/>
    <lineage>
        <taxon>Bacteria</taxon>
        <taxon>Pseudomonadati</taxon>
        <taxon>Pseudomonadota</taxon>
        <taxon>Alphaproteobacteria</taxon>
        <taxon>Hyphomicrobiales</taxon>
        <taxon>Phyllobacteriaceae</taxon>
        <taxon>Phyllobacterium</taxon>
    </lineage>
</organism>
<feature type="transmembrane region" description="Helical" evidence="6">
    <location>
        <begin position="128"/>
        <end position="150"/>
    </location>
</feature>
<feature type="transmembrane region" description="Helical" evidence="6">
    <location>
        <begin position="235"/>
        <end position="255"/>
    </location>
</feature>
<dbReference type="Pfam" id="PF07690">
    <property type="entry name" value="MFS_1"/>
    <property type="match status" value="1"/>
</dbReference>
<evidence type="ECO:0000313" key="9">
    <source>
        <dbReference type="Proteomes" id="UP000247454"/>
    </source>
</evidence>
<keyword evidence="4 6" id="KW-1133">Transmembrane helix</keyword>
<feature type="transmembrane region" description="Helical" evidence="6">
    <location>
        <begin position="267"/>
        <end position="288"/>
    </location>
</feature>
<feature type="transmembrane region" description="Helical" evidence="6">
    <location>
        <begin position="156"/>
        <end position="175"/>
    </location>
</feature>
<dbReference type="PANTHER" id="PTHR43124">
    <property type="entry name" value="PURINE EFFLUX PUMP PBUE"/>
    <property type="match status" value="1"/>
</dbReference>
<dbReference type="Gene3D" id="1.20.1250.20">
    <property type="entry name" value="MFS general substrate transporter like domains"/>
    <property type="match status" value="2"/>
</dbReference>
<keyword evidence="2" id="KW-1003">Cell membrane</keyword>
<feature type="domain" description="Major facilitator superfamily (MFS) profile" evidence="7">
    <location>
        <begin position="4"/>
        <end position="385"/>
    </location>
</feature>
<evidence type="ECO:0000313" key="8">
    <source>
        <dbReference type="EMBL" id="PYE86537.1"/>
    </source>
</evidence>